<dbReference type="PRINTS" id="PR00352">
    <property type="entry name" value="3FE4SFRDOXIN"/>
</dbReference>
<comment type="cofactor">
    <cofactor evidence="1">
        <name>[3Fe-4S] cluster</name>
        <dbReference type="ChEBI" id="CHEBI:21137"/>
    </cofactor>
</comment>
<dbReference type="RefSeq" id="WP_379870648.1">
    <property type="nucleotide sequence ID" value="NZ_JBHTBH010000004.1"/>
</dbReference>
<sequence length="66" mass="7240">MTRLHVDRERCAGAGMCVLTVPEVFDQDDRDGRVVVRPDTASADPTALRDAVMLCPSRALSLRDDP</sequence>
<keyword evidence="11" id="KW-1185">Reference proteome</keyword>
<dbReference type="InterPro" id="IPR017896">
    <property type="entry name" value="4Fe4S_Fe-S-bd"/>
</dbReference>
<dbReference type="PROSITE" id="PS51379">
    <property type="entry name" value="4FE4S_FER_2"/>
    <property type="match status" value="1"/>
</dbReference>
<evidence type="ECO:0000313" key="11">
    <source>
        <dbReference type="Proteomes" id="UP001596540"/>
    </source>
</evidence>
<comment type="caution">
    <text evidence="10">The sequence shown here is derived from an EMBL/GenBank/DDBJ whole genome shotgun (WGS) entry which is preliminary data.</text>
</comment>
<dbReference type="EMBL" id="JBHTBH010000004">
    <property type="protein sequence ID" value="MFC7328034.1"/>
    <property type="molecule type" value="Genomic_DNA"/>
</dbReference>
<evidence type="ECO:0000256" key="4">
    <source>
        <dbReference type="ARBA" id="ARBA00022982"/>
    </source>
</evidence>
<feature type="domain" description="4Fe-4S ferredoxin-type" evidence="9">
    <location>
        <begin position="2"/>
        <end position="30"/>
    </location>
</feature>
<proteinExistence type="predicted"/>
<dbReference type="InterPro" id="IPR001080">
    <property type="entry name" value="3Fe4S_ferredoxin"/>
</dbReference>
<evidence type="ECO:0000256" key="6">
    <source>
        <dbReference type="ARBA" id="ARBA00023014"/>
    </source>
</evidence>
<evidence type="ECO:0000256" key="8">
    <source>
        <dbReference type="RuleBase" id="RU368020"/>
    </source>
</evidence>
<keyword evidence="4 8" id="KW-0249">Electron transport</keyword>
<evidence type="ECO:0000256" key="1">
    <source>
        <dbReference type="ARBA" id="ARBA00001927"/>
    </source>
</evidence>
<protein>
    <recommendedName>
        <fullName evidence="8">Ferredoxin</fullName>
    </recommendedName>
</protein>
<keyword evidence="2 8" id="KW-0813">Transport</keyword>
<dbReference type="Proteomes" id="UP001596540">
    <property type="component" value="Unassembled WGS sequence"/>
</dbReference>
<gene>
    <name evidence="10" type="ORF">ACFQRF_09805</name>
</gene>
<keyword evidence="5 8" id="KW-0408">Iron</keyword>
<keyword evidence="7" id="KW-0003">3Fe-4S</keyword>
<evidence type="ECO:0000313" key="10">
    <source>
        <dbReference type="EMBL" id="MFC7328034.1"/>
    </source>
</evidence>
<dbReference type="PANTHER" id="PTHR36923">
    <property type="entry name" value="FERREDOXIN"/>
    <property type="match status" value="1"/>
</dbReference>
<dbReference type="PANTHER" id="PTHR36923:SF3">
    <property type="entry name" value="FERREDOXIN"/>
    <property type="match status" value="1"/>
</dbReference>
<dbReference type="Gene3D" id="3.30.70.20">
    <property type="match status" value="1"/>
</dbReference>
<dbReference type="Pfam" id="PF13370">
    <property type="entry name" value="Fer4_13"/>
    <property type="match status" value="1"/>
</dbReference>
<dbReference type="InterPro" id="IPR051269">
    <property type="entry name" value="Fe-S_cluster_ET"/>
</dbReference>
<accession>A0ABW2KD83</accession>
<evidence type="ECO:0000259" key="9">
    <source>
        <dbReference type="PROSITE" id="PS51379"/>
    </source>
</evidence>
<comment type="function">
    <text evidence="8">Ferredoxins are iron-sulfur proteins that transfer electrons in a wide variety of metabolic reactions.</text>
</comment>
<keyword evidence="6 8" id="KW-0411">Iron-sulfur</keyword>
<evidence type="ECO:0000256" key="2">
    <source>
        <dbReference type="ARBA" id="ARBA00022448"/>
    </source>
</evidence>
<reference evidence="11" key="1">
    <citation type="journal article" date="2019" name="Int. J. Syst. Evol. Microbiol.">
        <title>The Global Catalogue of Microorganisms (GCM) 10K type strain sequencing project: providing services to taxonomists for standard genome sequencing and annotation.</title>
        <authorList>
            <consortium name="The Broad Institute Genomics Platform"/>
            <consortium name="The Broad Institute Genome Sequencing Center for Infectious Disease"/>
            <person name="Wu L."/>
            <person name="Ma J."/>
        </authorList>
    </citation>
    <scope>NUCLEOTIDE SEQUENCE [LARGE SCALE GENOMIC DNA]</scope>
    <source>
        <strain evidence="11">CGMCC 4.7382</strain>
    </source>
</reference>
<evidence type="ECO:0000256" key="5">
    <source>
        <dbReference type="ARBA" id="ARBA00023004"/>
    </source>
</evidence>
<organism evidence="10 11">
    <name type="scientific">Marinactinospora rubrisoli</name>
    <dbReference type="NCBI Taxonomy" id="2715399"/>
    <lineage>
        <taxon>Bacteria</taxon>
        <taxon>Bacillati</taxon>
        <taxon>Actinomycetota</taxon>
        <taxon>Actinomycetes</taxon>
        <taxon>Streptosporangiales</taxon>
        <taxon>Nocardiopsidaceae</taxon>
        <taxon>Marinactinospora</taxon>
    </lineage>
</organism>
<dbReference type="SUPFAM" id="SSF54862">
    <property type="entry name" value="4Fe-4S ferredoxins"/>
    <property type="match status" value="1"/>
</dbReference>
<keyword evidence="3 8" id="KW-0479">Metal-binding</keyword>
<evidence type="ECO:0000256" key="7">
    <source>
        <dbReference type="ARBA" id="ARBA00023291"/>
    </source>
</evidence>
<name>A0ABW2KD83_9ACTN</name>
<evidence type="ECO:0000256" key="3">
    <source>
        <dbReference type="ARBA" id="ARBA00022723"/>
    </source>
</evidence>